<dbReference type="PANTHER" id="PTHR12606:SF141">
    <property type="entry name" value="GH15225P-RELATED"/>
    <property type="match status" value="1"/>
</dbReference>
<evidence type="ECO:0000256" key="3">
    <source>
        <dbReference type="ARBA" id="ARBA00022801"/>
    </source>
</evidence>
<dbReference type="Gene3D" id="3.40.395.10">
    <property type="entry name" value="Adenoviral Proteinase, Chain A"/>
    <property type="match status" value="1"/>
</dbReference>
<keyword evidence="3" id="KW-0378">Hydrolase</keyword>
<feature type="domain" description="Ubiquitin-like protease family profile" evidence="6">
    <location>
        <begin position="95"/>
        <end position="249"/>
    </location>
</feature>
<dbReference type="GO" id="GO:0016926">
    <property type="term" value="P:protein desumoylation"/>
    <property type="evidence" value="ECO:0007669"/>
    <property type="project" value="TreeGrafter"/>
</dbReference>
<dbReference type="GO" id="GO:0016929">
    <property type="term" value="F:deSUMOylase activity"/>
    <property type="evidence" value="ECO:0007669"/>
    <property type="project" value="TreeGrafter"/>
</dbReference>
<dbReference type="InterPro" id="IPR003653">
    <property type="entry name" value="Peptidase_C48_C"/>
</dbReference>
<dbReference type="OrthoDB" id="8188607at2759"/>
<gene>
    <name evidence="7" type="ORF">GSOID_T00002941001</name>
</gene>
<keyword evidence="4" id="KW-0788">Thiol protease</keyword>
<comment type="similarity">
    <text evidence="1">Belongs to the peptidase C48 family.</text>
</comment>
<organism evidence="7">
    <name type="scientific">Oikopleura dioica</name>
    <name type="common">Tunicate</name>
    <dbReference type="NCBI Taxonomy" id="34765"/>
    <lineage>
        <taxon>Eukaryota</taxon>
        <taxon>Metazoa</taxon>
        <taxon>Chordata</taxon>
        <taxon>Tunicata</taxon>
        <taxon>Appendicularia</taxon>
        <taxon>Copelata</taxon>
        <taxon>Oikopleuridae</taxon>
        <taxon>Oikopleura</taxon>
    </lineage>
</organism>
<dbReference type="Pfam" id="PF02902">
    <property type="entry name" value="Peptidase_C48"/>
    <property type="match status" value="1"/>
</dbReference>
<evidence type="ECO:0000256" key="5">
    <source>
        <dbReference type="SAM" id="MobiDB-lite"/>
    </source>
</evidence>
<evidence type="ECO:0000256" key="1">
    <source>
        <dbReference type="ARBA" id="ARBA00005234"/>
    </source>
</evidence>
<protein>
    <recommendedName>
        <fullName evidence="6">Ubiquitin-like protease family profile domain-containing protein</fullName>
    </recommendedName>
</protein>
<dbReference type="Proteomes" id="UP000001307">
    <property type="component" value="Unassembled WGS sequence"/>
</dbReference>
<feature type="region of interest" description="Disordered" evidence="5">
    <location>
        <begin position="302"/>
        <end position="323"/>
    </location>
</feature>
<proteinExistence type="inferred from homology"/>
<reference evidence="7" key="1">
    <citation type="journal article" date="2010" name="Science">
        <title>Plasticity of animal genome architecture unmasked by rapid evolution of a pelagic tunicate.</title>
        <authorList>
            <person name="Denoeud F."/>
            <person name="Henriet S."/>
            <person name="Mungpakdee S."/>
            <person name="Aury J.M."/>
            <person name="Da Silva C."/>
            <person name="Brinkmann H."/>
            <person name="Mikhaleva J."/>
            <person name="Olsen L.C."/>
            <person name="Jubin C."/>
            <person name="Canestro C."/>
            <person name="Bouquet J.M."/>
            <person name="Danks G."/>
            <person name="Poulain J."/>
            <person name="Campsteijn C."/>
            <person name="Adamski M."/>
            <person name="Cross I."/>
            <person name="Yadetie F."/>
            <person name="Muffato M."/>
            <person name="Louis A."/>
            <person name="Butcher S."/>
            <person name="Tsagkogeorga G."/>
            <person name="Konrad A."/>
            <person name="Singh S."/>
            <person name="Jensen M.F."/>
            <person name="Cong E.H."/>
            <person name="Eikeseth-Otteraa H."/>
            <person name="Noel B."/>
            <person name="Anthouard V."/>
            <person name="Porcel B.M."/>
            <person name="Kachouri-Lafond R."/>
            <person name="Nishino A."/>
            <person name="Ugolini M."/>
            <person name="Chourrout P."/>
            <person name="Nishida H."/>
            <person name="Aasland R."/>
            <person name="Huzurbazar S."/>
            <person name="Westhof E."/>
            <person name="Delsuc F."/>
            <person name="Lehrach H."/>
            <person name="Reinhardt R."/>
            <person name="Weissenbach J."/>
            <person name="Roy S.W."/>
            <person name="Artiguenave F."/>
            <person name="Postlethwait J.H."/>
            <person name="Manak J.R."/>
            <person name="Thompson E.M."/>
            <person name="Jaillon O."/>
            <person name="Du Pasquier L."/>
            <person name="Boudinot P."/>
            <person name="Liberles D.A."/>
            <person name="Volff J.N."/>
            <person name="Philippe H."/>
            <person name="Lenhard B."/>
            <person name="Roest Crollius H."/>
            <person name="Wincker P."/>
            <person name="Chourrout D."/>
        </authorList>
    </citation>
    <scope>NUCLEOTIDE SEQUENCE [LARGE SCALE GENOMIC DNA]</scope>
</reference>
<dbReference type="AlphaFoldDB" id="E4XT14"/>
<dbReference type="EMBL" id="FN653145">
    <property type="protein sequence ID" value="CBY12876.1"/>
    <property type="molecule type" value="Genomic_DNA"/>
</dbReference>
<evidence type="ECO:0000313" key="7">
    <source>
        <dbReference type="EMBL" id="CBY12876.1"/>
    </source>
</evidence>
<accession>E4XT14</accession>
<evidence type="ECO:0000256" key="2">
    <source>
        <dbReference type="ARBA" id="ARBA00022670"/>
    </source>
</evidence>
<dbReference type="PANTHER" id="PTHR12606">
    <property type="entry name" value="SENTRIN/SUMO-SPECIFIC PROTEASE"/>
    <property type="match status" value="1"/>
</dbReference>
<dbReference type="GO" id="GO:0005634">
    <property type="term" value="C:nucleus"/>
    <property type="evidence" value="ECO:0007669"/>
    <property type="project" value="TreeGrafter"/>
</dbReference>
<name>E4XT14_OIKDI</name>
<evidence type="ECO:0000259" key="6">
    <source>
        <dbReference type="PROSITE" id="PS50600"/>
    </source>
</evidence>
<dbReference type="InterPro" id="IPR038765">
    <property type="entry name" value="Papain-like_cys_pep_sf"/>
</dbReference>
<dbReference type="GO" id="GO:0006508">
    <property type="term" value="P:proteolysis"/>
    <property type="evidence" value="ECO:0007669"/>
    <property type="project" value="UniProtKB-KW"/>
</dbReference>
<dbReference type="PROSITE" id="PS50600">
    <property type="entry name" value="ULP_PROTEASE"/>
    <property type="match status" value="1"/>
</dbReference>
<evidence type="ECO:0000256" key="4">
    <source>
        <dbReference type="ARBA" id="ARBA00022807"/>
    </source>
</evidence>
<dbReference type="SUPFAM" id="SSF54001">
    <property type="entry name" value="Cysteine proteinases"/>
    <property type="match status" value="1"/>
</dbReference>
<keyword evidence="2" id="KW-0645">Protease</keyword>
<evidence type="ECO:0000313" key="8">
    <source>
        <dbReference type="Proteomes" id="UP000001307"/>
    </source>
</evidence>
<dbReference type="InParanoid" id="E4XT14"/>
<keyword evidence="8" id="KW-1185">Reference proteome</keyword>
<sequence>MSDSDDLMCLSLKPGLPKVWDLRKIIRSYVQIAISRGEETKLDNLVKHIARIYDGDQRGSENYMLRLEEAFRLFELEQAKNAEKLKTSKPLEKNGNLTEVDLLTLNDREWLNDSVINEYLKLIVRSSDRENIAVLSSFFVEGLLRDKFEKTPDLTGKYTIIPINLNSHWTLAIVMFPEYSITYFNSMGDTLEVEDQEMAWKLVNYFDKKYPVPAGAKTSSWSFKVYNNIQYQTNSDDCGVFVLAWARAWLFDQQLLFYIGSDNNQMKKLRKIFQYELKEDKLMKGLFSESFSKKQLKAMERPYGDVPESSEPKALKRKRKIIL</sequence>